<dbReference type="SMART" id="SM00387">
    <property type="entry name" value="HATPase_c"/>
    <property type="match status" value="1"/>
</dbReference>
<dbReference type="Proteomes" id="UP000006622">
    <property type="component" value="Chromosome"/>
</dbReference>
<dbReference type="HOGENOM" id="CLU_320713_0_0_2"/>
<dbReference type="Gene3D" id="3.30.450.20">
    <property type="entry name" value="PAS domain"/>
    <property type="match status" value="4"/>
</dbReference>
<dbReference type="InterPro" id="IPR029016">
    <property type="entry name" value="GAF-like_dom_sf"/>
</dbReference>
<dbReference type="InterPro" id="IPR001610">
    <property type="entry name" value="PAC"/>
</dbReference>
<dbReference type="InterPro" id="IPR013767">
    <property type="entry name" value="PAS_fold"/>
</dbReference>
<dbReference type="RefSeq" id="WP_013897944.1">
    <property type="nucleotide sequence ID" value="NC_015676.1"/>
</dbReference>
<dbReference type="CDD" id="cd00130">
    <property type="entry name" value="PAS"/>
    <property type="match status" value="2"/>
</dbReference>
<accession>F7XQK2</accession>
<dbReference type="Pfam" id="PF13426">
    <property type="entry name" value="PAS_9"/>
    <property type="match status" value="1"/>
</dbReference>
<gene>
    <name evidence="12" type="ordered locus">Mzhil_0638</name>
</gene>
<dbReference type="SMART" id="SM00091">
    <property type="entry name" value="PAS"/>
    <property type="match status" value="2"/>
</dbReference>
<dbReference type="PROSITE" id="PS50112">
    <property type="entry name" value="PAS"/>
    <property type="match status" value="2"/>
</dbReference>
<evidence type="ECO:0000256" key="5">
    <source>
        <dbReference type="ARBA" id="ARBA00022741"/>
    </source>
</evidence>
<protein>
    <recommendedName>
        <fullName evidence="2">histidine kinase</fullName>
        <ecNumber evidence="2">2.7.13.3</ecNumber>
    </recommendedName>
</protein>
<dbReference type="GO" id="GO:0005524">
    <property type="term" value="F:ATP binding"/>
    <property type="evidence" value="ECO:0007669"/>
    <property type="project" value="UniProtKB-KW"/>
</dbReference>
<organism evidence="12 13">
    <name type="scientific">Methanosalsum zhilinae (strain DSM 4017 / NBRC 107636 / OCM 62 / WeN5)</name>
    <name type="common">Methanohalophilus zhilinae</name>
    <dbReference type="NCBI Taxonomy" id="679901"/>
    <lineage>
        <taxon>Archaea</taxon>
        <taxon>Methanobacteriati</taxon>
        <taxon>Methanobacteriota</taxon>
        <taxon>Stenosarchaea group</taxon>
        <taxon>Methanomicrobia</taxon>
        <taxon>Methanosarcinales</taxon>
        <taxon>Methanosarcinaceae</taxon>
        <taxon>Methanosalsum</taxon>
    </lineage>
</organism>
<dbReference type="InterPro" id="IPR000014">
    <property type="entry name" value="PAS"/>
</dbReference>
<dbReference type="KEGG" id="mzh:Mzhil_0638"/>
<dbReference type="EC" id="2.7.13.3" evidence="2"/>
<feature type="domain" description="PAC" evidence="11">
    <location>
        <begin position="656"/>
        <end position="708"/>
    </location>
</feature>
<feature type="domain" description="PAS" evidence="10">
    <location>
        <begin position="444"/>
        <end position="508"/>
    </location>
</feature>
<dbReference type="InterPro" id="IPR000700">
    <property type="entry name" value="PAS-assoc_C"/>
</dbReference>
<dbReference type="AlphaFoldDB" id="F7XQK2"/>
<dbReference type="GO" id="GO:0006355">
    <property type="term" value="P:regulation of DNA-templated transcription"/>
    <property type="evidence" value="ECO:0007669"/>
    <property type="project" value="InterPro"/>
</dbReference>
<keyword evidence="13" id="KW-1185">Reference proteome</keyword>
<dbReference type="Pfam" id="PF01590">
    <property type="entry name" value="GAF"/>
    <property type="match status" value="1"/>
</dbReference>
<evidence type="ECO:0000256" key="4">
    <source>
        <dbReference type="ARBA" id="ARBA00022679"/>
    </source>
</evidence>
<dbReference type="PANTHER" id="PTHR41523:SF8">
    <property type="entry name" value="ETHYLENE RESPONSE SENSOR PROTEIN"/>
    <property type="match status" value="1"/>
</dbReference>
<dbReference type="OrthoDB" id="8127at2157"/>
<feature type="domain" description="PAC" evidence="11">
    <location>
        <begin position="214"/>
        <end position="266"/>
    </location>
</feature>
<dbReference type="InterPro" id="IPR035965">
    <property type="entry name" value="PAS-like_dom_sf"/>
</dbReference>
<name>F7XQK2_METZD</name>
<dbReference type="PROSITE" id="PS50109">
    <property type="entry name" value="HIS_KIN"/>
    <property type="match status" value="1"/>
</dbReference>
<dbReference type="InterPro" id="IPR003594">
    <property type="entry name" value="HATPase_dom"/>
</dbReference>
<comment type="catalytic activity">
    <reaction evidence="1">
        <text>ATP + protein L-histidine = ADP + protein N-phospho-L-histidine.</text>
        <dbReference type="EC" id="2.7.13.3"/>
    </reaction>
</comment>
<dbReference type="Pfam" id="PF08447">
    <property type="entry name" value="PAS_3"/>
    <property type="match status" value="2"/>
</dbReference>
<evidence type="ECO:0000256" key="1">
    <source>
        <dbReference type="ARBA" id="ARBA00000085"/>
    </source>
</evidence>
<dbReference type="STRING" id="679901.Mzhil_0638"/>
<evidence type="ECO:0000313" key="12">
    <source>
        <dbReference type="EMBL" id="AEH60505.1"/>
    </source>
</evidence>
<evidence type="ECO:0000256" key="3">
    <source>
        <dbReference type="ARBA" id="ARBA00022553"/>
    </source>
</evidence>
<sequence>MINITSDSKNEMEHLNNSPFILIKWRTVDEWPVDFVSENITRFGYNVKDFTTGYLNYTDIICSEDRNRVKSAVFQYCRNKAESFSLRYRIVSGSGQFHLVEKKAHIMYDSYGSITGIQGIITEIKPSDTEISDTRHKRKEEPFEFLSDHIDTQVWYLEKENKYGAVNQAHADFLGFPKKELEYRYIDEIENTIEPASTDFIKGSNRLFSNKIRVKTQNWVQNKKGEYRLLSITKSPKLDENGNVECIVCSADDITDQKKAEIALKKRDDFKNIVLEIMAKSFISDNERTDTLFQQALSQIGMFLRADRCYIYMLSDSGAFLNNTNEWFAEGVDSQIKSLQNIPLSSVRNFWGHLTTFKEVSLPDTDQLPSDAIGEQEYISFQKIKSLLWLPITIKNQVAGVLGIDSVYMPRRWKREEVTDLRLVADIISGIIARRISDKKLKKSEERIRGILESQKDFIFRINTKGDLTYVNDAMCKILGSKRKNLLGQKITSIIYEKDRNKLIQELEGIYILPYRTEIEHRIKTIYGLRWFEGECYAIRNENNEILEIQAVTRDITNKKLSERALKLYAKELEKSNKIKQEMEEVVNSSPVVIFKWIMEKGRQIRFVSDNIEQFGYTAEDFISKKVMFNDIIHPDDLQDSYRRIKECIDENQTGYTAEYRIFTKDKKIRWIVEKTFMRYDQKKSATYLQGIIFDITDRKRLSEARKKEILLKEVHHRVKNNLQVIASLLNLQSRNFKDKQIQAAFRDSQSRVRSMALAHEELYESKDLATIDIADYIQNLTNYLLSLYSLNRNIDISINADNAYLNVDTTVPLGLILNELASNSLKYAFPDGNGLISIVFKNYTNQYHLEVHDNGVGLPEDIDFKNTKSLGLKIVNMLVEQISGTIELDQTEGTKYVIRFKEI</sequence>
<evidence type="ECO:0000259" key="11">
    <source>
        <dbReference type="PROSITE" id="PS50113"/>
    </source>
</evidence>
<keyword evidence="6 12" id="KW-0418">Kinase</keyword>
<dbReference type="InterPro" id="IPR036890">
    <property type="entry name" value="HATPase_C_sf"/>
</dbReference>
<reference evidence="12" key="1">
    <citation type="submission" date="2010-07" db="EMBL/GenBank/DDBJ databases">
        <title>The complete genome of Methanosalsum zhilinae DSM 4017.</title>
        <authorList>
            <consortium name="US DOE Joint Genome Institute (JGI-PGF)"/>
            <person name="Lucas S."/>
            <person name="Copeland A."/>
            <person name="Lapidus A."/>
            <person name="Glavina del Rio T."/>
            <person name="Dalin E."/>
            <person name="Tice H."/>
            <person name="Bruce D."/>
            <person name="Goodwin L."/>
            <person name="Pitluck S."/>
            <person name="Kyrpides N."/>
            <person name="Mavromatis K."/>
            <person name="Ovchinnikova G."/>
            <person name="Daligault H."/>
            <person name="Detter J.C."/>
            <person name="Han C."/>
            <person name="Tapia R."/>
            <person name="Larimer F."/>
            <person name="Land M."/>
            <person name="Hauser L."/>
            <person name="Markowitz V."/>
            <person name="Cheng J.-F."/>
            <person name="Hugenholtz P."/>
            <person name="Woyke T."/>
            <person name="Wu D."/>
            <person name="Spring S."/>
            <person name="Schueler E."/>
            <person name="Brambilla E."/>
            <person name="Klenk H.-P."/>
            <person name="Eisen J.A."/>
        </authorList>
    </citation>
    <scope>NUCLEOTIDE SEQUENCE</scope>
    <source>
        <strain evidence="12">DSM 4017</strain>
    </source>
</reference>
<keyword evidence="4" id="KW-0808">Transferase</keyword>
<evidence type="ECO:0000256" key="8">
    <source>
        <dbReference type="ARBA" id="ARBA00023026"/>
    </source>
</evidence>
<evidence type="ECO:0000313" key="13">
    <source>
        <dbReference type="Proteomes" id="UP000006622"/>
    </source>
</evidence>
<dbReference type="Gene3D" id="3.30.565.10">
    <property type="entry name" value="Histidine kinase-like ATPase, C-terminal domain"/>
    <property type="match status" value="1"/>
</dbReference>
<dbReference type="GO" id="GO:0004673">
    <property type="term" value="F:protein histidine kinase activity"/>
    <property type="evidence" value="ECO:0007669"/>
    <property type="project" value="UniProtKB-EC"/>
</dbReference>
<dbReference type="InterPro" id="IPR003018">
    <property type="entry name" value="GAF"/>
</dbReference>
<keyword evidence="3" id="KW-0597">Phosphoprotein</keyword>
<keyword evidence="5" id="KW-0547">Nucleotide-binding</keyword>
<dbReference type="Pfam" id="PF02518">
    <property type="entry name" value="HATPase_c"/>
    <property type="match status" value="1"/>
</dbReference>
<evidence type="ECO:0000259" key="9">
    <source>
        <dbReference type="PROSITE" id="PS50109"/>
    </source>
</evidence>
<keyword evidence="8" id="KW-0843">Virulence</keyword>
<dbReference type="PROSITE" id="PS50113">
    <property type="entry name" value="PAC"/>
    <property type="match status" value="2"/>
</dbReference>
<dbReference type="InterPro" id="IPR011495">
    <property type="entry name" value="Sig_transdc_His_kin_sub2_dim/P"/>
</dbReference>
<dbReference type="SUPFAM" id="SSF55781">
    <property type="entry name" value="GAF domain-like"/>
    <property type="match status" value="1"/>
</dbReference>
<dbReference type="InterPro" id="IPR013655">
    <property type="entry name" value="PAS_fold_3"/>
</dbReference>
<dbReference type="Gene3D" id="3.30.450.40">
    <property type="match status" value="1"/>
</dbReference>
<dbReference type="SUPFAM" id="SSF55874">
    <property type="entry name" value="ATPase domain of HSP90 chaperone/DNA topoisomerase II/histidine kinase"/>
    <property type="match status" value="1"/>
</dbReference>
<dbReference type="SUPFAM" id="SSF55785">
    <property type="entry name" value="PYP-like sensor domain (PAS domain)"/>
    <property type="match status" value="4"/>
</dbReference>
<feature type="domain" description="Histidine kinase" evidence="9">
    <location>
        <begin position="714"/>
        <end position="904"/>
    </location>
</feature>
<dbReference type="InterPro" id="IPR005467">
    <property type="entry name" value="His_kinase_dom"/>
</dbReference>
<dbReference type="GeneID" id="10822249"/>
<proteinExistence type="predicted"/>
<feature type="domain" description="PAS" evidence="10">
    <location>
        <begin position="615"/>
        <end position="652"/>
    </location>
</feature>
<evidence type="ECO:0000256" key="7">
    <source>
        <dbReference type="ARBA" id="ARBA00022840"/>
    </source>
</evidence>
<dbReference type="SMART" id="SM00086">
    <property type="entry name" value="PAC"/>
    <property type="match status" value="4"/>
</dbReference>
<evidence type="ECO:0000259" key="10">
    <source>
        <dbReference type="PROSITE" id="PS50112"/>
    </source>
</evidence>
<evidence type="ECO:0000256" key="2">
    <source>
        <dbReference type="ARBA" id="ARBA00012438"/>
    </source>
</evidence>
<dbReference type="EMBL" id="CP002101">
    <property type="protein sequence ID" value="AEH60505.1"/>
    <property type="molecule type" value="Genomic_DNA"/>
</dbReference>
<dbReference type="Pfam" id="PF00989">
    <property type="entry name" value="PAS"/>
    <property type="match status" value="1"/>
</dbReference>
<dbReference type="PANTHER" id="PTHR41523">
    <property type="entry name" value="TWO-COMPONENT SYSTEM SENSOR PROTEIN"/>
    <property type="match status" value="1"/>
</dbReference>
<keyword evidence="7" id="KW-0067">ATP-binding</keyword>
<dbReference type="NCBIfam" id="TIGR00229">
    <property type="entry name" value="sensory_box"/>
    <property type="match status" value="3"/>
</dbReference>
<evidence type="ECO:0000256" key="6">
    <source>
        <dbReference type="ARBA" id="ARBA00022777"/>
    </source>
</evidence>
<dbReference type="Pfam" id="PF07568">
    <property type="entry name" value="HisKA_2"/>
    <property type="match status" value="1"/>
</dbReference>
<dbReference type="SMART" id="SM00065">
    <property type="entry name" value="GAF"/>
    <property type="match status" value="1"/>
</dbReference>